<dbReference type="AlphaFoldDB" id="A0AAQ1UGE8"/>
<feature type="transmembrane region" description="Helical" evidence="1">
    <location>
        <begin position="12"/>
        <end position="33"/>
    </location>
</feature>
<feature type="transmembrane region" description="Helical" evidence="1">
    <location>
        <begin position="79"/>
        <end position="103"/>
    </location>
</feature>
<gene>
    <name evidence="2" type="ORF">NCTC13063_00770</name>
</gene>
<evidence type="ECO:0000256" key="1">
    <source>
        <dbReference type="SAM" id="Phobius"/>
    </source>
</evidence>
<comment type="caution">
    <text evidence="2">The sequence shown here is derived from an EMBL/GenBank/DDBJ whole genome shotgun (WGS) entry which is preliminary data.</text>
</comment>
<proteinExistence type="predicted"/>
<keyword evidence="1" id="KW-0472">Membrane</keyword>
<keyword evidence="1" id="KW-1133">Transmembrane helix</keyword>
<protein>
    <recommendedName>
        <fullName evidence="4">DUF4199 domain-containing protein</fullName>
    </recommendedName>
</protein>
<keyword evidence="1" id="KW-0812">Transmembrane</keyword>
<dbReference type="Pfam" id="PF13858">
    <property type="entry name" value="DUF4199"/>
    <property type="match status" value="1"/>
</dbReference>
<accession>A0AAQ1UGE8</accession>
<dbReference type="RefSeq" id="WP_244912353.1">
    <property type="nucleotide sequence ID" value="NZ_DBFWLE010000018.1"/>
</dbReference>
<feature type="transmembrane region" description="Helical" evidence="1">
    <location>
        <begin position="148"/>
        <end position="171"/>
    </location>
</feature>
<name>A0AAQ1UGE8_9BACT</name>
<dbReference type="InterPro" id="IPR025250">
    <property type="entry name" value="DUF4199"/>
</dbReference>
<organism evidence="2 3">
    <name type="scientific">Segatella buccae</name>
    <dbReference type="NCBI Taxonomy" id="28126"/>
    <lineage>
        <taxon>Bacteria</taxon>
        <taxon>Pseudomonadati</taxon>
        <taxon>Bacteroidota</taxon>
        <taxon>Bacteroidia</taxon>
        <taxon>Bacteroidales</taxon>
        <taxon>Prevotellaceae</taxon>
        <taxon>Segatella</taxon>
    </lineage>
</organism>
<sequence length="186" mass="21334">MMRLLKERAQLAGYAQHDGLIIGLLWTASYLLSVRGYETQLLVLFGTALGIYSLILIAKYLRRYRDTVCHGRTTFLLSWSYSMSIFFYASLILATGIFIYYTFFDHGFVFNYLQKAYTLPEMQELLKTQGITSKQLLDTYASYRPIDFAMIGCLLSIMGGLVASIPIALFTRKDVSRELEKPHNNF</sequence>
<evidence type="ECO:0000313" key="2">
    <source>
        <dbReference type="EMBL" id="SUB79503.1"/>
    </source>
</evidence>
<evidence type="ECO:0000313" key="3">
    <source>
        <dbReference type="Proteomes" id="UP000255283"/>
    </source>
</evidence>
<feature type="transmembrane region" description="Helical" evidence="1">
    <location>
        <begin position="39"/>
        <end position="58"/>
    </location>
</feature>
<dbReference type="Proteomes" id="UP000255283">
    <property type="component" value="Unassembled WGS sequence"/>
</dbReference>
<dbReference type="EMBL" id="UGTJ01000001">
    <property type="protein sequence ID" value="SUB79503.1"/>
    <property type="molecule type" value="Genomic_DNA"/>
</dbReference>
<reference evidence="2 3" key="1">
    <citation type="submission" date="2018-06" db="EMBL/GenBank/DDBJ databases">
        <authorList>
            <consortium name="Pathogen Informatics"/>
            <person name="Doyle S."/>
        </authorList>
    </citation>
    <scope>NUCLEOTIDE SEQUENCE [LARGE SCALE GENOMIC DNA]</scope>
    <source>
        <strain evidence="2 3">NCTC13063</strain>
    </source>
</reference>
<evidence type="ECO:0008006" key="4">
    <source>
        <dbReference type="Google" id="ProtNLM"/>
    </source>
</evidence>